<dbReference type="SUPFAM" id="SSF102114">
    <property type="entry name" value="Radical SAM enzymes"/>
    <property type="match status" value="1"/>
</dbReference>
<dbReference type="Gene3D" id="3.40.50.280">
    <property type="entry name" value="Cobalamin-binding domain"/>
    <property type="match status" value="1"/>
</dbReference>
<proteinExistence type="predicted"/>
<keyword evidence="2" id="KW-0489">Methyltransferase</keyword>
<dbReference type="SMART" id="SM00729">
    <property type="entry name" value="Elp3"/>
    <property type="match status" value="1"/>
</dbReference>
<dbReference type="InterPro" id="IPR006158">
    <property type="entry name" value="Cobalamin-bd"/>
</dbReference>
<evidence type="ECO:0000259" key="8">
    <source>
        <dbReference type="PROSITE" id="PS51332"/>
    </source>
</evidence>
<dbReference type="SFLD" id="SFLDS00029">
    <property type="entry name" value="Radical_SAM"/>
    <property type="match status" value="1"/>
</dbReference>
<dbReference type="GO" id="GO:0051539">
    <property type="term" value="F:4 iron, 4 sulfur cluster binding"/>
    <property type="evidence" value="ECO:0007669"/>
    <property type="project" value="UniProtKB-KW"/>
</dbReference>
<keyword evidence="5" id="KW-0479">Metal-binding</keyword>
<evidence type="ECO:0000256" key="5">
    <source>
        <dbReference type="ARBA" id="ARBA00022723"/>
    </source>
</evidence>
<feature type="domain" description="B12-binding" evidence="8">
    <location>
        <begin position="60"/>
        <end position="134"/>
    </location>
</feature>
<keyword evidence="7" id="KW-0411">Iron-sulfur</keyword>
<dbReference type="InterPro" id="IPR034466">
    <property type="entry name" value="Methyltransferase_Class_B"/>
</dbReference>
<dbReference type="InterPro" id="IPR006638">
    <property type="entry name" value="Elp3/MiaA/NifB-like_rSAM"/>
</dbReference>
<organism evidence="10">
    <name type="scientific">marine sediment metagenome</name>
    <dbReference type="NCBI Taxonomy" id="412755"/>
    <lineage>
        <taxon>unclassified sequences</taxon>
        <taxon>metagenomes</taxon>
        <taxon>ecological metagenomes</taxon>
    </lineage>
</organism>
<keyword evidence="3" id="KW-0808">Transferase</keyword>
<evidence type="ECO:0000256" key="4">
    <source>
        <dbReference type="ARBA" id="ARBA00022691"/>
    </source>
</evidence>
<dbReference type="GO" id="GO:0003824">
    <property type="term" value="F:catalytic activity"/>
    <property type="evidence" value="ECO:0007669"/>
    <property type="project" value="InterPro"/>
</dbReference>
<keyword evidence="4" id="KW-0949">S-adenosyl-L-methionine</keyword>
<feature type="domain" description="Radical SAM core" evidence="9">
    <location>
        <begin position="179"/>
        <end position="399"/>
    </location>
</feature>
<dbReference type="InterPro" id="IPR051198">
    <property type="entry name" value="BchE-like"/>
</dbReference>
<dbReference type="CDD" id="cd02068">
    <property type="entry name" value="radical_SAM_B12_BD"/>
    <property type="match status" value="1"/>
</dbReference>
<evidence type="ECO:0000259" key="9">
    <source>
        <dbReference type="PROSITE" id="PS51918"/>
    </source>
</evidence>
<evidence type="ECO:0000256" key="6">
    <source>
        <dbReference type="ARBA" id="ARBA00023004"/>
    </source>
</evidence>
<comment type="cofactor">
    <cofactor evidence="1">
        <name>[4Fe-4S] cluster</name>
        <dbReference type="ChEBI" id="CHEBI:49883"/>
    </cofactor>
</comment>
<accession>A0A0F9KKC8</accession>
<keyword evidence="6" id="KW-0408">Iron</keyword>
<dbReference type="GO" id="GO:0046872">
    <property type="term" value="F:metal ion binding"/>
    <property type="evidence" value="ECO:0007669"/>
    <property type="project" value="UniProtKB-KW"/>
</dbReference>
<gene>
    <name evidence="10" type="ORF">LCGC14_1392350</name>
</gene>
<sequence>MVDSQVYIVEMQPELPNWGTHLCCPTYGVPLLATILRKRGVNAEALVEGVSQFQLADLLQADVICFSVMTCSAKKTYALADELRRNGKLVVFGGTHATYFPRSCLNHSDYVVRGEGDVILPSLVTALRDHTAVCDIPGISYRAGGTIVSTRIPPVPEDLSTVADWATIRGFCDPHARKRFVRYQVPVQTSRGCRHSCSFCVAATMFGGCYRKRPIPSVLEEIRNAASISSRIMFVDNDFVGATHNDRAHTRELCKRISGLRLSLDIAAYTTVSVARYPQLLRQMYSAGIRTLCLGLESLNEHSLREYKKHQTVGDIPVAVKQLTEFGFSVSASFMVGIDGEDSKSVLQIAEVARRWGLHAIYFFVLSPYPNMTELVPANRIFLTEWKFGTGHFVYFLPASDPPSALQTAMIKATRQFYSYPRIMSLFLRLRWRQATQTLVRRLAFRPIGKAMEAYVSLLTTLERPFYAANGELDPVALQRGCSRILDWDNELTIEEVTP</sequence>
<evidence type="ECO:0000313" key="10">
    <source>
        <dbReference type="EMBL" id="KKM75231.1"/>
    </source>
</evidence>
<dbReference type="GO" id="GO:0031419">
    <property type="term" value="F:cobalamin binding"/>
    <property type="evidence" value="ECO:0007669"/>
    <property type="project" value="InterPro"/>
</dbReference>
<dbReference type="CDD" id="cd01335">
    <property type="entry name" value="Radical_SAM"/>
    <property type="match status" value="1"/>
</dbReference>
<dbReference type="PROSITE" id="PS51332">
    <property type="entry name" value="B12_BINDING"/>
    <property type="match status" value="1"/>
</dbReference>
<evidence type="ECO:0000256" key="7">
    <source>
        <dbReference type="ARBA" id="ARBA00023014"/>
    </source>
</evidence>
<dbReference type="Gene3D" id="3.80.30.20">
    <property type="entry name" value="tm_1862 like domain"/>
    <property type="match status" value="1"/>
</dbReference>
<dbReference type="SFLD" id="SFLDG01123">
    <property type="entry name" value="methyltransferase_(Class_B)"/>
    <property type="match status" value="1"/>
</dbReference>
<dbReference type="Pfam" id="PF02310">
    <property type="entry name" value="B12-binding"/>
    <property type="match status" value="1"/>
</dbReference>
<evidence type="ECO:0000256" key="3">
    <source>
        <dbReference type="ARBA" id="ARBA00022679"/>
    </source>
</evidence>
<dbReference type="AlphaFoldDB" id="A0A0F9KKC8"/>
<dbReference type="SFLD" id="SFLDG01082">
    <property type="entry name" value="B12-binding_domain_containing"/>
    <property type="match status" value="1"/>
</dbReference>
<reference evidence="10" key="1">
    <citation type="journal article" date="2015" name="Nature">
        <title>Complex archaea that bridge the gap between prokaryotes and eukaryotes.</title>
        <authorList>
            <person name="Spang A."/>
            <person name="Saw J.H."/>
            <person name="Jorgensen S.L."/>
            <person name="Zaremba-Niedzwiedzka K."/>
            <person name="Martijn J."/>
            <person name="Lind A.E."/>
            <person name="van Eijk R."/>
            <person name="Schleper C."/>
            <person name="Guy L."/>
            <person name="Ettema T.J."/>
        </authorList>
    </citation>
    <scope>NUCLEOTIDE SEQUENCE</scope>
</reference>
<dbReference type="InterPro" id="IPR007197">
    <property type="entry name" value="rSAM"/>
</dbReference>
<dbReference type="PANTHER" id="PTHR43409">
    <property type="entry name" value="ANAEROBIC MAGNESIUM-PROTOPORPHYRIN IX MONOMETHYL ESTER CYCLASE-RELATED"/>
    <property type="match status" value="1"/>
</dbReference>
<protein>
    <submittedName>
        <fullName evidence="10">Uncharacterized protein</fullName>
    </submittedName>
</protein>
<comment type="caution">
    <text evidence="10">The sequence shown here is derived from an EMBL/GenBank/DDBJ whole genome shotgun (WGS) entry which is preliminary data.</text>
</comment>
<dbReference type="Pfam" id="PF04055">
    <property type="entry name" value="Radical_SAM"/>
    <property type="match status" value="1"/>
</dbReference>
<dbReference type="EMBL" id="LAZR01009013">
    <property type="protein sequence ID" value="KKM75231.1"/>
    <property type="molecule type" value="Genomic_DNA"/>
</dbReference>
<dbReference type="InterPro" id="IPR023404">
    <property type="entry name" value="rSAM_horseshoe"/>
</dbReference>
<dbReference type="PANTHER" id="PTHR43409:SF7">
    <property type="entry name" value="BLL1977 PROTEIN"/>
    <property type="match status" value="1"/>
</dbReference>
<dbReference type="GO" id="GO:0005829">
    <property type="term" value="C:cytosol"/>
    <property type="evidence" value="ECO:0007669"/>
    <property type="project" value="TreeGrafter"/>
</dbReference>
<dbReference type="InterPro" id="IPR058240">
    <property type="entry name" value="rSAM_sf"/>
</dbReference>
<name>A0A0F9KKC8_9ZZZZ</name>
<evidence type="ECO:0000256" key="2">
    <source>
        <dbReference type="ARBA" id="ARBA00022603"/>
    </source>
</evidence>
<dbReference type="PROSITE" id="PS51918">
    <property type="entry name" value="RADICAL_SAM"/>
    <property type="match status" value="1"/>
</dbReference>
<evidence type="ECO:0000256" key="1">
    <source>
        <dbReference type="ARBA" id="ARBA00001966"/>
    </source>
</evidence>